<reference evidence="4" key="1">
    <citation type="submission" date="2015-02" db="EMBL/GenBank/DDBJ databases">
        <title>Description and complete genome sequence of the first cultured representative of the subdivision 5 of the Verrucomicrobia phylum.</title>
        <authorList>
            <person name="Spring S."/>
            <person name="Bunk B."/>
            <person name="Sproer C."/>
            <person name="Klenk H.-P."/>
        </authorList>
    </citation>
    <scope>NUCLEOTIDE SEQUENCE [LARGE SCALE GENOMIC DNA]</scope>
    <source>
        <strain evidence="4">L21-Fru-AB</strain>
    </source>
</reference>
<proteinExistence type="predicted"/>
<dbReference type="PANTHER" id="PTHR42783">
    <property type="entry name" value="GLUTAMATE SYNTHASE [NADPH] SMALL CHAIN"/>
    <property type="match status" value="1"/>
</dbReference>
<feature type="domain" description="Dihydroprymidine dehydrogenase" evidence="2">
    <location>
        <begin position="48"/>
        <end position="161"/>
    </location>
</feature>
<dbReference type="Pfam" id="PF14691">
    <property type="entry name" value="Fer4_20"/>
    <property type="match status" value="1"/>
</dbReference>
<protein>
    <submittedName>
        <fullName evidence="3">Glutamate synthase [NADPH] small chain</fullName>
        <ecNumber evidence="3">1.4.1.13</ecNumber>
    </submittedName>
</protein>
<dbReference type="STRING" id="1307763.L21SP4_01100"/>
<dbReference type="PATRIC" id="fig|1609981.3.peg.1149"/>
<dbReference type="InterPro" id="IPR006004">
    <property type="entry name" value="SudA-like"/>
</dbReference>
<dbReference type="OrthoDB" id="9803192at2"/>
<dbReference type="KEGG" id="vbl:L21SP4_01100"/>
<accession>A0A0G3EG40</accession>
<sequence>MSYQPPEKLQQEAERLLKEVNPRASELKPKERMAIPPQTIPEQDPAVRRHNMNEVALGYTEEQARLEAMRCLKCKNAPCIEGCPVRIDIPGFVSAIAEGDDDRAAQILKRNSLLPAVCGRVCPQETQCQEHCTVGKALKDRDQAVAIGKLERFAADREREHNGGAIPGIQPDTGKKVAIIGTGPASITVAADVRREGHAVTMLEAFHKPGGVMIYGIPEFRLPNDIVEAEIEGLRRMGVEIKTNFVVGRTRKLKDLIEKDGYDAVFVGTGAGLPRFMNIEGENLVGVYSANEYLTRSNLMRAYERDRADTPILESKQVAVLGGGNVAMDAARSAFRLGAEEVHLIYRRTEKEMPARVEEVAHAKEEGVEFHVLQNAKRILGDEHGRVKAIECLRYELGEPDDSGRRRPVAIEGSEFTIDVDTVVVAIGNSSNPLISQTTPELKVNRWGNIEVDEDNRSSMDRVYAGGDIVLGAATVILAMGEGRRAAEAINAQLRDEG</sequence>
<feature type="domain" description="FAD/NAD(P)-binding" evidence="1">
    <location>
        <begin position="175"/>
        <end position="483"/>
    </location>
</feature>
<dbReference type="EC" id="1.4.1.13" evidence="3"/>
<dbReference type="InterPro" id="IPR009051">
    <property type="entry name" value="Helical_ferredxn"/>
</dbReference>
<evidence type="ECO:0000259" key="1">
    <source>
        <dbReference type="Pfam" id="PF07992"/>
    </source>
</evidence>
<dbReference type="AlphaFoldDB" id="A0A0G3EG40"/>
<dbReference type="NCBIfam" id="TIGR01316">
    <property type="entry name" value="gltA"/>
    <property type="match status" value="1"/>
</dbReference>
<keyword evidence="3" id="KW-0560">Oxidoreductase</keyword>
<keyword evidence="4" id="KW-1185">Reference proteome</keyword>
<evidence type="ECO:0000313" key="3">
    <source>
        <dbReference type="EMBL" id="AKJ64352.1"/>
    </source>
</evidence>
<dbReference type="Proteomes" id="UP000035268">
    <property type="component" value="Chromosome"/>
</dbReference>
<dbReference type="PANTHER" id="PTHR42783:SF3">
    <property type="entry name" value="GLUTAMATE SYNTHASE [NADPH] SMALL CHAIN-RELATED"/>
    <property type="match status" value="1"/>
</dbReference>
<name>A0A0G3EG40_9BACT</name>
<dbReference type="InterPro" id="IPR036188">
    <property type="entry name" value="FAD/NAD-bd_sf"/>
</dbReference>
<dbReference type="EMBL" id="CP010904">
    <property type="protein sequence ID" value="AKJ64352.1"/>
    <property type="molecule type" value="Genomic_DNA"/>
</dbReference>
<dbReference type="SUPFAM" id="SSF51971">
    <property type="entry name" value="Nucleotide-binding domain"/>
    <property type="match status" value="1"/>
</dbReference>
<dbReference type="RefSeq" id="WP_052881693.1">
    <property type="nucleotide sequence ID" value="NZ_CP010904.1"/>
</dbReference>
<evidence type="ECO:0000259" key="2">
    <source>
        <dbReference type="Pfam" id="PF14691"/>
    </source>
</evidence>
<dbReference type="PRINTS" id="PR00411">
    <property type="entry name" value="PNDRDTASEI"/>
</dbReference>
<evidence type="ECO:0000313" key="4">
    <source>
        <dbReference type="Proteomes" id="UP000035268"/>
    </source>
</evidence>
<dbReference type="Gene3D" id="1.10.1060.10">
    <property type="entry name" value="Alpha-helical ferredoxin"/>
    <property type="match status" value="1"/>
</dbReference>
<dbReference type="SUPFAM" id="SSF46548">
    <property type="entry name" value="alpha-helical ferredoxin"/>
    <property type="match status" value="1"/>
</dbReference>
<dbReference type="PRINTS" id="PR00368">
    <property type="entry name" value="FADPNR"/>
</dbReference>
<dbReference type="Gene3D" id="3.50.50.60">
    <property type="entry name" value="FAD/NAD(P)-binding domain"/>
    <property type="match status" value="2"/>
</dbReference>
<organism evidence="3 4">
    <name type="scientific">Kiritimatiella glycovorans</name>
    <dbReference type="NCBI Taxonomy" id="1307763"/>
    <lineage>
        <taxon>Bacteria</taxon>
        <taxon>Pseudomonadati</taxon>
        <taxon>Kiritimatiellota</taxon>
        <taxon>Kiritimatiellia</taxon>
        <taxon>Kiritimatiellales</taxon>
        <taxon>Kiritimatiellaceae</taxon>
        <taxon>Kiritimatiella</taxon>
    </lineage>
</organism>
<dbReference type="InterPro" id="IPR023753">
    <property type="entry name" value="FAD/NAD-binding_dom"/>
</dbReference>
<reference evidence="3 4" key="2">
    <citation type="journal article" date="2016" name="ISME J.">
        <title>Characterization of the first cultured representative of Verrucomicrobia subdivision 5 indicates the proposal of a novel phylum.</title>
        <authorList>
            <person name="Spring S."/>
            <person name="Bunk B."/>
            <person name="Sproer C."/>
            <person name="Schumann P."/>
            <person name="Rohde M."/>
            <person name="Tindall B.J."/>
            <person name="Klenk H.P."/>
        </authorList>
    </citation>
    <scope>NUCLEOTIDE SEQUENCE [LARGE SCALE GENOMIC DNA]</scope>
    <source>
        <strain evidence="3 4">L21-Fru-AB</strain>
    </source>
</reference>
<dbReference type="GO" id="GO:0004355">
    <property type="term" value="F:glutamate synthase (NADPH) activity"/>
    <property type="evidence" value="ECO:0007669"/>
    <property type="project" value="UniProtKB-EC"/>
</dbReference>
<gene>
    <name evidence="3" type="primary">gltD</name>
    <name evidence="3" type="ORF">L21SP4_01100</name>
</gene>
<dbReference type="GO" id="GO:0051536">
    <property type="term" value="F:iron-sulfur cluster binding"/>
    <property type="evidence" value="ECO:0007669"/>
    <property type="project" value="InterPro"/>
</dbReference>
<dbReference type="InterPro" id="IPR028261">
    <property type="entry name" value="DPD_II"/>
</dbReference>
<dbReference type="Pfam" id="PF07992">
    <property type="entry name" value="Pyr_redox_2"/>
    <property type="match status" value="1"/>
</dbReference>